<sequence length="102" mass="11034">MSMRKSGYVCAVFPFSFFFSVVTSSGLPSNSWKSGKVCESQRFATMGVKVGGVDTARSPSGAWISGSMDQGPVMRSPLLGKTMIEQTVPVKRPFSKLKSLLF</sequence>
<evidence type="ECO:0000313" key="3">
    <source>
        <dbReference type="Proteomes" id="UP001469553"/>
    </source>
</evidence>
<proteinExistence type="predicted"/>
<gene>
    <name evidence="2" type="ORF">AMECASPLE_013051</name>
</gene>
<accession>A0ABV0XQA5</accession>
<dbReference type="Proteomes" id="UP001469553">
    <property type="component" value="Unassembled WGS sequence"/>
</dbReference>
<keyword evidence="1" id="KW-0732">Signal</keyword>
<keyword evidence="3" id="KW-1185">Reference proteome</keyword>
<feature type="signal peptide" evidence="1">
    <location>
        <begin position="1"/>
        <end position="24"/>
    </location>
</feature>
<name>A0ABV0XQA5_9TELE</name>
<evidence type="ECO:0008006" key="4">
    <source>
        <dbReference type="Google" id="ProtNLM"/>
    </source>
</evidence>
<evidence type="ECO:0000256" key="1">
    <source>
        <dbReference type="SAM" id="SignalP"/>
    </source>
</evidence>
<protein>
    <recommendedName>
        <fullName evidence="4">Secreted protein</fullName>
    </recommendedName>
</protein>
<reference evidence="2 3" key="1">
    <citation type="submission" date="2021-06" db="EMBL/GenBank/DDBJ databases">
        <authorList>
            <person name="Palmer J.M."/>
        </authorList>
    </citation>
    <scope>NUCLEOTIDE SEQUENCE [LARGE SCALE GENOMIC DNA]</scope>
    <source>
        <strain evidence="2 3">AS_MEX2019</strain>
        <tissue evidence="2">Muscle</tissue>
    </source>
</reference>
<evidence type="ECO:0000313" key="2">
    <source>
        <dbReference type="EMBL" id="MEQ2283597.1"/>
    </source>
</evidence>
<dbReference type="EMBL" id="JAHRIP010010246">
    <property type="protein sequence ID" value="MEQ2283597.1"/>
    <property type="molecule type" value="Genomic_DNA"/>
</dbReference>
<comment type="caution">
    <text evidence="2">The sequence shown here is derived from an EMBL/GenBank/DDBJ whole genome shotgun (WGS) entry which is preliminary data.</text>
</comment>
<feature type="chain" id="PRO_5045492683" description="Secreted protein" evidence="1">
    <location>
        <begin position="25"/>
        <end position="102"/>
    </location>
</feature>
<organism evidence="2 3">
    <name type="scientific">Ameca splendens</name>
    <dbReference type="NCBI Taxonomy" id="208324"/>
    <lineage>
        <taxon>Eukaryota</taxon>
        <taxon>Metazoa</taxon>
        <taxon>Chordata</taxon>
        <taxon>Craniata</taxon>
        <taxon>Vertebrata</taxon>
        <taxon>Euteleostomi</taxon>
        <taxon>Actinopterygii</taxon>
        <taxon>Neopterygii</taxon>
        <taxon>Teleostei</taxon>
        <taxon>Neoteleostei</taxon>
        <taxon>Acanthomorphata</taxon>
        <taxon>Ovalentaria</taxon>
        <taxon>Atherinomorphae</taxon>
        <taxon>Cyprinodontiformes</taxon>
        <taxon>Goodeidae</taxon>
        <taxon>Ameca</taxon>
    </lineage>
</organism>